<keyword evidence="1" id="KW-0812">Transmembrane</keyword>
<dbReference type="PANTHER" id="PTHR19353:SF13">
    <property type="entry name" value="FATTY ACID DESATURASE 6"/>
    <property type="match status" value="1"/>
</dbReference>
<evidence type="ECO:0000313" key="2">
    <source>
        <dbReference type="EMBL" id="CAF89151.1"/>
    </source>
</evidence>
<dbReference type="AlphaFoldDB" id="Q4TD81"/>
<dbReference type="GO" id="GO:0016020">
    <property type="term" value="C:membrane"/>
    <property type="evidence" value="ECO:0007669"/>
    <property type="project" value="TreeGrafter"/>
</dbReference>
<dbReference type="GO" id="GO:0016717">
    <property type="term" value="F:oxidoreductase activity, acting on paired donors, with oxidation of a pair of donors resulting in the reduction of molecular oxygen to two molecules of water"/>
    <property type="evidence" value="ECO:0007669"/>
    <property type="project" value="TreeGrafter"/>
</dbReference>
<protein>
    <submittedName>
        <fullName evidence="2">(spotted green pufferfish) hypothetical protein</fullName>
    </submittedName>
</protein>
<dbReference type="OrthoDB" id="8734935at2759"/>
<feature type="non-terminal residue" evidence="2">
    <location>
        <position position="193"/>
    </location>
</feature>
<dbReference type="PANTHER" id="PTHR19353">
    <property type="entry name" value="FATTY ACID DESATURASE 2"/>
    <property type="match status" value="1"/>
</dbReference>
<evidence type="ECO:0000256" key="1">
    <source>
        <dbReference type="SAM" id="Phobius"/>
    </source>
</evidence>
<proteinExistence type="predicted"/>
<reference evidence="2" key="1">
    <citation type="journal article" date="2004" name="Nature">
        <title>Genome duplication in the teleost fish Tetraodon nigroviridis reveals the early vertebrate proto-karyotype.</title>
        <authorList>
            <person name="Jaillon O."/>
            <person name="Aury J.-M."/>
            <person name="Brunet F."/>
            <person name="Petit J.-L."/>
            <person name="Stange-Thomann N."/>
            <person name="Mauceli E."/>
            <person name="Bouneau L."/>
            <person name="Fischer C."/>
            <person name="Ozouf-Costaz C."/>
            <person name="Bernot A."/>
            <person name="Nicaud S."/>
            <person name="Jaffe D."/>
            <person name="Fisher S."/>
            <person name="Lutfalla G."/>
            <person name="Dossat C."/>
            <person name="Segurens B."/>
            <person name="Dasilva C."/>
            <person name="Salanoubat M."/>
            <person name="Levy M."/>
            <person name="Boudet N."/>
            <person name="Castellano S."/>
            <person name="Anthouard V."/>
            <person name="Jubin C."/>
            <person name="Castelli V."/>
            <person name="Katinka M."/>
            <person name="Vacherie B."/>
            <person name="Biemont C."/>
            <person name="Skalli Z."/>
            <person name="Cattolico L."/>
            <person name="Poulain J."/>
            <person name="De Berardinis V."/>
            <person name="Cruaud C."/>
            <person name="Duprat S."/>
            <person name="Brottier P."/>
            <person name="Coutanceau J.-P."/>
            <person name="Gouzy J."/>
            <person name="Parra G."/>
            <person name="Lardier G."/>
            <person name="Chapple C."/>
            <person name="McKernan K.J."/>
            <person name="McEwan P."/>
            <person name="Bosak S."/>
            <person name="Kellis M."/>
            <person name="Volff J.-N."/>
            <person name="Guigo R."/>
            <person name="Zody M.C."/>
            <person name="Mesirov J."/>
            <person name="Lindblad-Toh K."/>
            <person name="Birren B."/>
            <person name="Nusbaum C."/>
            <person name="Kahn D."/>
            <person name="Robinson-Rechavi M."/>
            <person name="Laudet V."/>
            <person name="Schachter V."/>
            <person name="Quetier F."/>
            <person name="Saurin W."/>
            <person name="Scarpelli C."/>
            <person name="Wincker P."/>
            <person name="Lander E.S."/>
            <person name="Weissenbach J."/>
            <person name="Roest Crollius H."/>
        </authorList>
    </citation>
    <scope>NUCLEOTIDE SEQUENCE [LARGE SCALE GENOMIC DNA]</scope>
</reference>
<feature type="non-terminal residue" evidence="2">
    <location>
        <position position="1"/>
    </location>
</feature>
<accession>Q4TD81</accession>
<keyword evidence="1" id="KW-0472">Membrane</keyword>
<gene>
    <name evidence="2" type="ORF">GSTENG00002938001</name>
</gene>
<comment type="caution">
    <text evidence="2">The sequence shown here is derived from an EMBL/GenBank/DDBJ whole genome shotgun (WGS) entry which is preliminary data.</text>
</comment>
<dbReference type="CDD" id="cd01060">
    <property type="entry name" value="Membrane-FADS-like"/>
    <property type="match status" value="1"/>
</dbReference>
<dbReference type="GO" id="GO:0006629">
    <property type="term" value="P:lipid metabolic process"/>
    <property type="evidence" value="ECO:0007669"/>
    <property type="project" value="TreeGrafter"/>
</dbReference>
<dbReference type="InterPro" id="IPR012171">
    <property type="entry name" value="Fatty_acid_desaturase"/>
</dbReference>
<organism evidence="2">
    <name type="scientific">Tetraodon nigroviridis</name>
    <name type="common">Spotted green pufferfish</name>
    <name type="synonym">Chelonodon nigroviridis</name>
    <dbReference type="NCBI Taxonomy" id="99883"/>
    <lineage>
        <taxon>Eukaryota</taxon>
        <taxon>Metazoa</taxon>
        <taxon>Chordata</taxon>
        <taxon>Craniata</taxon>
        <taxon>Vertebrata</taxon>
        <taxon>Euteleostomi</taxon>
        <taxon>Actinopterygii</taxon>
        <taxon>Neopterygii</taxon>
        <taxon>Teleostei</taxon>
        <taxon>Neoteleostei</taxon>
        <taxon>Acanthomorphata</taxon>
        <taxon>Eupercaria</taxon>
        <taxon>Tetraodontiformes</taxon>
        <taxon>Tetradontoidea</taxon>
        <taxon>Tetraodontidae</taxon>
        <taxon>Tetraodon</taxon>
    </lineage>
</organism>
<sequence length="193" mass="22209">LRGQPAASVLRTVLMVSLGLYSHYWLLIHVSGFQSPTSALFCMLVCRAMFSVPYIHVNIFQHIGLDMFSPTRRPKRIYQMSHGVLNLPRNLLLDWTFGHSLINCHVEHHLFPLLSDHMCLKVGRIRRDPLAFTSTLLSLSPPLQVKPIVSRFLTEKQLPYLEDSYLSRLQTFFHKYQELMVLAPPITELVGVQ</sequence>
<keyword evidence="1" id="KW-1133">Transmembrane helix</keyword>
<dbReference type="KEGG" id="tng:GSTEN00002938G001"/>
<reference evidence="2" key="2">
    <citation type="submission" date="2004-02" db="EMBL/GenBank/DDBJ databases">
        <authorList>
            <consortium name="Genoscope"/>
            <consortium name="Whitehead Institute Centre for Genome Research"/>
        </authorList>
    </citation>
    <scope>NUCLEOTIDE SEQUENCE</scope>
</reference>
<feature type="transmembrane region" description="Helical" evidence="1">
    <location>
        <begin position="12"/>
        <end position="32"/>
    </location>
</feature>
<dbReference type="EMBL" id="CAAE01006440">
    <property type="protein sequence ID" value="CAF89151.1"/>
    <property type="molecule type" value="Genomic_DNA"/>
</dbReference>
<name>Q4TD81_TETNG</name>